<feature type="region of interest" description="Disordered" evidence="1">
    <location>
        <begin position="39"/>
        <end position="66"/>
    </location>
</feature>
<dbReference type="Proteomes" id="UP001150942">
    <property type="component" value="Unassembled WGS sequence"/>
</dbReference>
<gene>
    <name evidence="2" type="ORF">N7449_003925</name>
</gene>
<accession>A0A9W9MXU0</accession>
<dbReference type="EMBL" id="JAPQKQ010000002">
    <property type="protein sequence ID" value="KAJ5209546.1"/>
    <property type="molecule type" value="Genomic_DNA"/>
</dbReference>
<organism evidence="2 3">
    <name type="scientific">Penicillium cf. viridicatum</name>
    <dbReference type="NCBI Taxonomy" id="2972119"/>
    <lineage>
        <taxon>Eukaryota</taxon>
        <taxon>Fungi</taxon>
        <taxon>Dikarya</taxon>
        <taxon>Ascomycota</taxon>
        <taxon>Pezizomycotina</taxon>
        <taxon>Eurotiomycetes</taxon>
        <taxon>Eurotiomycetidae</taxon>
        <taxon>Eurotiales</taxon>
        <taxon>Aspergillaceae</taxon>
        <taxon>Penicillium</taxon>
    </lineage>
</organism>
<reference evidence="2" key="1">
    <citation type="submission" date="2022-11" db="EMBL/GenBank/DDBJ databases">
        <authorList>
            <person name="Petersen C."/>
        </authorList>
    </citation>
    <scope>NUCLEOTIDE SEQUENCE</scope>
    <source>
        <strain evidence="2">IBT 20477</strain>
    </source>
</reference>
<name>A0A9W9MXU0_9EURO</name>
<protein>
    <submittedName>
        <fullName evidence="2">Uncharacterized protein</fullName>
    </submittedName>
</protein>
<dbReference type="OrthoDB" id="4362369at2759"/>
<keyword evidence="3" id="KW-1185">Reference proteome</keyword>
<dbReference type="AlphaFoldDB" id="A0A9W9MXU0"/>
<evidence type="ECO:0000313" key="2">
    <source>
        <dbReference type="EMBL" id="KAJ5209546.1"/>
    </source>
</evidence>
<evidence type="ECO:0000313" key="3">
    <source>
        <dbReference type="Proteomes" id="UP001150942"/>
    </source>
</evidence>
<sequence length="66" mass="7433">MAPPGIEPGLTQIKTTTMCRHTTRPWHLLDMRISFLESSAKKRNGATRNRTGANTDLNNHNVSSYH</sequence>
<proteinExistence type="predicted"/>
<comment type="caution">
    <text evidence="2">The sequence shown here is derived from an EMBL/GenBank/DDBJ whole genome shotgun (WGS) entry which is preliminary data.</text>
</comment>
<feature type="compositionally biased region" description="Polar residues" evidence="1">
    <location>
        <begin position="46"/>
        <end position="66"/>
    </location>
</feature>
<reference evidence="2" key="2">
    <citation type="journal article" date="2023" name="IMA Fungus">
        <title>Comparative genomic study of the Penicillium genus elucidates a diverse pangenome and 15 lateral gene transfer events.</title>
        <authorList>
            <person name="Petersen C."/>
            <person name="Sorensen T."/>
            <person name="Nielsen M.R."/>
            <person name="Sondergaard T.E."/>
            <person name="Sorensen J.L."/>
            <person name="Fitzpatrick D.A."/>
            <person name="Frisvad J.C."/>
            <person name="Nielsen K.L."/>
        </authorList>
    </citation>
    <scope>NUCLEOTIDE SEQUENCE</scope>
    <source>
        <strain evidence="2">IBT 20477</strain>
    </source>
</reference>
<evidence type="ECO:0000256" key="1">
    <source>
        <dbReference type="SAM" id="MobiDB-lite"/>
    </source>
</evidence>